<dbReference type="Proteomes" id="UP000800036">
    <property type="component" value="Unassembled WGS sequence"/>
</dbReference>
<protein>
    <submittedName>
        <fullName evidence="2">Uncharacterized protein</fullName>
    </submittedName>
</protein>
<feature type="compositionally biased region" description="Low complexity" evidence="1">
    <location>
        <begin position="52"/>
        <end position="72"/>
    </location>
</feature>
<evidence type="ECO:0000256" key="1">
    <source>
        <dbReference type="SAM" id="MobiDB-lite"/>
    </source>
</evidence>
<keyword evidence="3" id="KW-1185">Reference proteome</keyword>
<dbReference type="AlphaFoldDB" id="A0A6A5VWP5"/>
<gene>
    <name evidence="2" type="ORF">BU23DRAFT_300007</name>
</gene>
<dbReference type="EMBL" id="ML976663">
    <property type="protein sequence ID" value="KAF1977617.1"/>
    <property type="molecule type" value="Genomic_DNA"/>
</dbReference>
<feature type="compositionally biased region" description="Pro residues" evidence="1">
    <location>
        <begin position="8"/>
        <end position="17"/>
    </location>
</feature>
<accession>A0A6A5VWP5</accession>
<reference evidence="2" key="1">
    <citation type="journal article" date="2020" name="Stud. Mycol.">
        <title>101 Dothideomycetes genomes: a test case for predicting lifestyles and emergence of pathogens.</title>
        <authorList>
            <person name="Haridas S."/>
            <person name="Albert R."/>
            <person name="Binder M."/>
            <person name="Bloem J."/>
            <person name="Labutti K."/>
            <person name="Salamov A."/>
            <person name="Andreopoulos B."/>
            <person name="Baker S."/>
            <person name="Barry K."/>
            <person name="Bills G."/>
            <person name="Bluhm B."/>
            <person name="Cannon C."/>
            <person name="Castanera R."/>
            <person name="Culley D."/>
            <person name="Daum C."/>
            <person name="Ezra D."/>
            <person name="Gonzalez J."/>
            <person name="Henrissat B."/>
            <person name="Kuo A."/>
            <person name="Liang C."/>
            <person name="Lipzen A."/>
            <person name="Lutzoni F."/>
            <person name="Magnuson J."/>
            <person name="Mondo S."/>
            <person name="Nolan M."/>
            <person name="Ohm R."/>
            <person name="Pangilinan J."/>
            <person name="Park H.-J."/>
            <person name="Ramirez L."/>
            <person name="Alfaro M."/>
            <person name="Sun H."/>
            <person name="Tritt A."/>
            <person name="Yoshinaga Y."/>
            <person name="Zwiers L.-H."/>
            <person name="Turgeon B."/>
            <person name="Goodwin S."/>
            <person name="Spatafora J."/>
            <person name="Crous P."/>
            <person name="Grigoriev I."/>
        </authorList>
    </citation>
    <scope>NUCLEOTIDE SEQUENCE</scope>
    <source>
        <strain evidence="2">CBS 107.79</strain>
    </source>
</reference>
<proteinExistence type="predicted"/>
<name>A0A6A5VWP5_9PLEO</name>
<feature type="region of interest" description="Disordered" evidence="1">
    <location>
        <begin position="47"/>
        <end position="74"/>
    </location>
</feature>
<feature type="region of interest" description="Disordered" evidence="1">
    <location>
        <begin position="1"/>
        <end position="35"/>
    </location>
</feature>
<evidence type="ECO:0000313" key="3">
    <source>
        <dbReference type="Proteomes" id="UP000800036"/>
    </source>
</evidence>
<sequence>MFFVMSTSPPPAAPSTPHPRHANSSTDTAPHTLQPRDTAHLDTHAHTSNLHADTPSPDSTAPSSPSTVSRASQHLLERRGCKSSLQLHMLRSGRRGTEAGDKALYAANADFVDRQMARSRCWVCAFTGTMEAGAYLAPAVFGERERLDCDRGAFFVVGGH</sequence>
<evidence type="ECO:0000313" key="2">
    <source>
        <dbReference type="EMBL" id="KAF1977617.1"/>
    </source>
</evidence>
<organism evidence="2 3">
    <name type="scientific">Bimuria novae-zelandiae CBS 107.79</name>
    <dbReference type="NCBI Taxonomy" id="1447943"/>
    <lineage>
        <taxon>Eukaryota</taxon>
        <taxon>Fungi</taxon>
        <taxon>Dikarya</taxon>
        <taxon>Ascomycota</taxon>
        <taxon>Pezizomycotina</taxon>
        <taxon>Dothideomycetes</taxon>
        <taxon>Pleosporomycetidae</taxon>
        <taxon>Pleosporales</taxon>
        <taxon>Massarineae</taxon>
        <taxon>Didymosphaeriaceae</taxon>
        <taxon>Bimuria</taxon>
    </lineage>
</organism>